<dbReference type="InterPro" id="IPR050210">
    <property type="entry name" value="tRNA_Adenine-N(6)_MTase"/>
</dbReference>
<dbReference type="GO" id="GO:0008033">
    <property type="term" value="P:tRNA processing"/>
    <property type="evidence" value="ECO:0007669"/>
    <property type="project" value="UniProtKB-UniRule"/>
</dbReference>
<dbReference type="Gene3D" id="3.40.50.150">
    <property type="entry name" value="Vaccinia Virus protein VP39"/>
    <property type="match status" value="1"/>
</dbReference>
<keyword evidence="3 6" id="KW-0808">Transferase</keyword>
<comment type="similarity">
    <text evidence="6">Belongs to the methyltransferase superfamily. tRNA (adenine-N(6)-)-methyltransferase family.</text>
</comment>
<dbReference type="CDD" id="cd02440">
    <property type="entry name" value="AdoMet_MTases"/>
    <property type="match status" value="1"/>
</dbReference>
<dbReference type="InterPro" id="IPR029063">
    <property type="entry name" value="SAM-dependent_MTases_sf"/>
</dbReference>
<keyword evidence="1 6" id="KW-0963">Cytoplasm</keyword>
<feature type="domain" description="Methyltransferase small" evidence="7">
    <location>
        <begin position="23"/>
        <end position="136"/>
    </location>
</feature>
<dbReference type="GO" id="GO:0003676">
    <property type="term" value="F:nucleic acid binding"/>
    <property type="evidence" value="ECO:0007669"/>
    <property type="project" value="InterPro"/>
</dbReference>
<evidence type="ECO:0000256" key="3">
    <source>
        <dbReference type="ARBA" id="ARBA00022679"/>
    </source>
</evidence>
<dbReference type="InterPro" id="IPR022882">
    <property type="entry name" value="tRNA_adenine-N6_MeTrfase"/>
</dbReference>
<dbReference type="GO" id="GO:0005737">
    <property type="term" value="C:cytoplasm"/>
    <property type="evidence" value="ECO:0007669"/>
    <property type="project" value="UniProtKB-SubCell"/>
</dbReference>
<sequence>MSFQCRQFYLKDDRCAMKVSTDSLLLGSWVAVEPTTSRILDVGTGCGILALMMAQRTSEQAQIQAIELDSEAFQQAQENIAASPWPAKVQCAQADCFEWQPQQPVDLIVCNPPYFTEQLASQHEQRRIARQGEQPLTAWLARMTTWLSPQGRIAWILPLTMETRLETPSELSLRRRCEVATVVGKPAKLVLLEWTNETVEWRHESLSIRTADGEYTNEFRQLTSAFYLAGEHQSS</sequence>
<dbReference type="Proteomes" id="UP000241514">
    <property type="component" value="Unassembled WGS sequence"/>
</dbReference>
<evidence type="ECO:0000256" key="4">
    <source>
        <dbReference type="ARBA" id="ARBA00022691"/>
    </source>
</evidence>
<organism evidence="8 9">
    <name type="scientific">Pseudidiomarina aestuarii</name>
    <dbReference type="NCBI Taxonomy" id="624146"/>
    <lineage>
        <taxon>Bacteria</taxon>
        <taxon>Pseudomonadati</taxon>
        <taxon>Pseudomonadota</taxon>
        <taxon>Gammaproteobacteria</taxon>
        <taxon>Alteromonadales</taxon>
        <taxon>Idiomarinaceae</taxon>
        <taxon>Pseudidiomarina</taxon>
    </lineage>
</organism>
<gene>
    <name evidence="8" type="ORF">C9928_02920</name>
</gene>
<dbReference type="HAMAP" id="MF_01872">
    <property type="entry name" value="tRNA_methyltr_YfiC"/>
    <property type="match status" value="1"/>
</dbReference>
<dbReference type="PROSITE" id="PS00092">
    <property type="entry name" value="N6_MTASE"/>
    <property type="match status" value="1"/>
</dbReference>
<dbReference type="EMBL" id="PYVG01000010">
    <property type="protein sequence ID" value="PTB89613.1"/>
    <property type="molecule type" value="Genomic_DNA"/>
</dbReference>
<dbReference type="PANTHER" id="PTHR47739:SF1">
    <property type="entry name" value="TRNA1(VAL) (ADENINE(37)-N6)-METHYLTRANSFERASE"/>
    <property type="match status" value="1"/>
</dbReference>
<comment type="function">
    <text evidence="6">Specifically methylates the adenine in position 37 of tRNA(1)(Val) (anticodon cmo5UAC).</text>
</comment>
<dbReference type="Pfam" id="PF05175">
    <property type="entry name" value="MTS"/>
    <property type="match status" value="1"/>
</dbReference>
<dbReference type="PRINTS" id="PR00507">
    <property type="entry name" value="N12N6MTFRASE"/>
</dbReference>
<protein>
    <recommendedName>
        <fullName evidence="6">tRNA1(Val) (adenine(37)-N6)-methyltransferase</fullName>
        <ecNumber evidence="6">2.1.1.223</ecNumber>
    </recommendedName>
    <alternativeName>
        <fullName evidence="6">tRNA m6A37 methyltransferase</fullName>
    </alternativeName>
</protein>
<dbReference type="InterPro" id="IPR002052">
    <property type="entry name" value="DNA_methylase_N6_adenine_CS"/>
</dbReference>
<name>A0A2T4CU67_9GAMM</name>
<dbReference type="AlphaFoldDB" id="A0A2T4CU67"/>
<keyword evidence="2 6" id="KW-0489">Methyltransferase</keyword>
<dbReference type="GO" id="GO:0032259">
    <property type="term" value="P:methylation"/>
    <property type="evidence" value="ECO:0007669"/>
    <property type="project" value="UniProtKB-KW"/>
</dbReference>
<reference evidence="8 9" key="1">
    <citation type="submission" date="2018-03" db="EMBL/GenBank/DDBJ databases">
        <title>Cross-interface Injection: A General Nanoliter Liquid Handling Method Applied to Single Cells Genome Amplification Automated Nanoliter Liquid Handling Applied to Single Cell Multiple Displacement Amplification.</title>
        <authorList>
            <person name="Yun J."/>
            <person name="Xu P."/>
            <person name="Xu J."/>
            <person name="Dai X."/>
            <person name="Wang Y."/>
            <person name="Zheng X."/>
            <person name="Cao C."/>
            <person name="Yi Q."/>
            <person name="Zhu Y."/>
            <person name="Wang L."/>
            <person name="Dong Z."/>
            <person name="Huang Y."/>
            <person name="Huang L."/>
            <person name="Du W."/>
        </authorList>
    </citation>
    <scope>NUCLEOTIDE SEQUENCE [LARGE SCALE GENOMIC DNA]</scope>
    <source>
        <strain evidence="8 9">A9-4</strain>
    </source>
</reference>
<evidence type="ECO:0000313" key="8">
    <source>
        <dbReference type="EMBL" id="PTB89613.1"/>
    </source>
</evidence>
<comment type="catalytic activity">
    <reaction evidence="6">
        <text>adenosine(37) in tRNA1(Val) + S-adenosyl-L-methionine = N(6)-methyladenosine(37) in tRNA1(Val) + S-adenosyl-L-homocysteine + H(+)</text>
        <dbReference type="Rhea" id="RHEA:43160"/>
        <dbReference type="Rhea" id="RHEA-COMP:10369"/>
        <dbReference type="Rhea" id="RHEA-COMP:10370"/>
        <dbReference type="ChEBI" id="CHEBI:15378"/>
        <dbReference type="ChEBI" id="CHEBI:57856"/>
        <dbReference type="ChEBI" id="CHEBI:59789"/>
        <dbReference type="ChEBI" id="CHEBI:74411"/>
        <dbReference type="ChEBI" id="CHEBI:74449"/>
        <dbReference type="EC" id="2.1.1.223"/>
    </reaction>
</comment>
<comment type="caution">
    <text evidence="8">The sequence shown here is derived from an EMBL/GenBank/DDBJ whole genome shotgun (WGS) entry which is preliminary data.</text>
</comment>
<evidence type="ECO:0000256" key="6">
    <source>
        <dbReference type="HAMAP-Rule" id="MF_01872"/>
    </source>
</evidence>
<evidence type="ECO:0000256" key="2">
    <source>
        <dbReference type="ARBA" id="ARBA00022603"/>
    </source>
</evidence>
<keyword evidence="5 6" id="KW-0819">tRNA processing</keyword>
<evidence type="ECO:0000256" key="1">
    <source>
        <dbReference type="ARBA" id="ARBA00022490"/>
    </source>
</evidence>
<dbReference type="PANTHER" id="PTHR47739">
    <property type="entry name" value="TRNA1(VAL) (ADENINE(37)-N6)-METHYLTRANSFERASE"/>
    <property type="match status" value="1"/>
</dbReference>
<dbReference type="EC" id="2.1.1.223" evidence="6"/>
<evidence type="ECO:0000313" key="9">
    <source>
        <dbReference type="Proteomes" id="UP000241514"/>
    </source>
</evidence>
<dbReference type="SUPFAM" id="SSF53335">
    <property type="entry name" value="S-adenosyl-L-methionine-dependent methyltransferases"/>
    <property type="match status" value="1"/>
</dbReference>
<dbReference type="InterPro" id="IPR007848">
    <property type="entry name" value="Small_mtfrase_dom"/>
</dbReference>
<keyword evidence="4 6" id="KW-0949">S-adenosyl-L-methionine</keyword>
<proteinExistence type="inferred from homology"/>
<dbReference type="GO" id="GO:0016430">
    <property type="term" value="F:tRNA (adenine-N6)-methyltransferase activity"/>
    <property type="evidence" value="ECO:0007669"/>
    <property type="project" value="UniProtKB-UniRule"/>
</dbReference>
<evidence type="ECO:0000256" key="5">
    <source>
        <dbReference type="ARBA" id="ARBA00022694"/>
    </source>
</evidence>
<evidence type="ECO:0000259" key="7">
    <source>
        <dbReference type="Pfam" id="PF05175"/>
    </source>
</evidence>
<comment type="subcellular location">
    <subcellularLocation>
        <location evidence="6">Cytoplasm</location>
    </subcellularLocation>
</comment>
<accession>A0A2T4CU67</accession>